<comment type="caution">
    <text evidence="2">The sequence shown here is derived from an EMBL/GenBank/DDBJ whole genome shotgun (WGS) entry which is preliminary data.</text>
</comment>
<name>A0A7J8Q5V4_GOSRA</name>
<proteinExistence type="predicted"/>
<feature type="signal peptide" evidence="1">
    <location>
        <begin position="1"/>
        <end position="20"/>
    </location>
</feature>
<dbReference type="AlphaFoldDB" id="A0A7J8Q5V4"/>
<evidence type="ECO:0008006" key="4">
    <source>
        <dbReference type="Google" id="ProtNLM"/>
    </source>
</evidence>
<accession>A0A7J8Q5V4</accession>
<dbReference type="EMBL" id="JABEZZ010000009">
    <property type="protein sequence ID" value="MBA0596713.1"/>
    <property type="molecule type" value="Genomic_DNA"/>
</dbReference>
<feature type="non-terminal residue" evidence="2">
    <location>
        <position position="1"/>
    </location>
</feature>
<protein>
    <recommendedName>
        <fullName evidence="4">Alpha-carbonic anhydrase domain-containing protein</fullName>
    </recommendedName>
</protein>
<dbReference type="InterPro" id="IPR036398">
    <property type="entry name" value="CA_dom_sf"/>
</dbReference>
<dbReference type="Proteomes" id="UP000593578">
    <property type="component" value="Unassembled WGS sequence"/>
</dbReference>
<reference evidence="2 3" key="1">
    <citation type="journal article" date="2019" name="Genome Biol. Evol.">
        <title>Insights into the evolution of the New World diploid cottons (Gossypium, subgenus Houzingenia) based on genome sequencing.</title>
        <authorList>
            <person name="Grover C.E."/>
            <person name="Arick M.A. 2nd"/>
            <person name="Thrash A."/>
            <person name="Conover J.L."/>
            <person name="Sanders W.S."/>
            <person name="Peterson D.G."/>
            <person name="Frelichowski J.E."/>
            <person name="Scheffler J.A."/>
            <person name="Scheffler B.E."/>
            <person name="Wendel J.F."/>
        </authorList>
    </citation>
    <scope>NUCLEOTIDE SEQUENCE [LARGE SCALE GENOMIC DNA]</scope>
    <source>
        <strain evidence="2">8</strain>
        <tissue evidence="2">Leaf</tissue>
    </source>
</reference>
<feature type="chain" id="PRO_5029844015" description="Alpha-carbonic anhydrase domain-containing protein" evidence="1">
    <location>
        <begin position="21"/>
        <end position="122"/>
    </location>
</feature>
<organism evidence="2 3">
    <name type="scientific">Gossypium raimondii</name>
    <name type="common">Peruvian cotton</name>
    <name type="synonym">Gossypium klotzschianum subsp. raimondii</name>
    <dbReference type="NCBI Taxonomy" id="29730"/>
    <lineage>
        <taxon>Eukaryota</taxon>
        <taxon>Viridiplantae</taxon>
        <taxon>Streptophyta</taxon>
        <taxon>Embryophyta</taxon>
        <taxon>Tracheophyta</taxon>
        <taxon>Spermatophyta</taxon>
        <taxon>Magnoliopsida</taxon>
        <taxon>eudicotyledons</taxon>
        <taxon>Gunneridae</taxon>
        <taxon>Pentapetalae</taxon>
        <taxon>rosids</taxon>
        <taxon>malvids</taxon>
        <taxon>Malvales</taxon>
        <taxon>Malvaceae</taxon>
        <taxon>Malvoideae</taxon>
        <taxon>Gossypium</taxon>
    </lineage>
</organism>
<evidence type="ECO:0000313" key="2">
    <source>
        <dbReference type="EMBL" id="MBA0596713.1"/>
    </source>
</evidence>
<sequence>MAPQLSIFFVLSLLLGISFAIDDNDGLDKWGKLNPTFSPCSLGQRQSPINSQRNLTVHNRLLKPLTRNYKHVNATLKINEYWECRCISRNILDIYGLMAKTTPSSNSTGILSIAVTPQTRPR</sequence>
<gene>
    <name evidence="2" type="ORF">Gorai_013522</name>
</gene>
<evidence type="ECO:0000256" key="1">
    <source>
        <dbReference type="SAM" id="SignalP"/>
    </source>
</evidence>
<dbReference type="SUPFAM" id="SSF51069">
    <property type="entry name" value="Carbonic anhydrase"/>
    <property type="match status" value="1"/>
</dbReference>
<evidence type="ECO:0000313" key="3">
    <source>
        <dbReference type="Proteomes" id="UP000593578"/>
    </source>
</evidence>
<dbReference type="Gene3D" id="3.10.200.10">
    <property type="entry name" value="Alpha carbonic anhydrase"/>
    <property type="match status" value="1"/>
</dbReference>
<keyword evidence="1" id="KW-0732">Signal</keyword>